<dbReference type="SUPFAM" id="SSF54695">
    <property type="entry name" value="POZ domain"/>
    <property type="match status" value="1"/>
</dbReference>
<dbReference type="InterPro" id="IPR002083">
    <property type="entry name" value="MATH/TRAF_dom"/>
</dbReference>
<dbReference type="Pfam" id="PF00651">
    <property type="entry name" value="BTB"/>
    <property type="match status" value="1"/>
</dbReference>
<feature type="domain" description="BTB" evidence="2">
    <location>
        <begin position="192"/>
        <end position="250"/>
    </location>
</feature>
<dbReference type="Gene3D" id="2.60.210.10">
    <property type="entry name" value="Apoptosis, Tumor Necrosis Factor Receptor Associated Protein 2, Chain A"/>
    <property type="match status" value="1"/>
</dbReference>
<dbReference type="GO" id="GO:0016567">
    <property type="term" value="P:protein ubiquitination"/>
    <property type="evidence" value="ECO:0007669"/>
    <property type="project" value="InterPro"/>
</dbReference>
<proteinExistence type="predicted"/>
<dbReference type="EMBL" id="CM008051">
    <property type="protein sequence ID" value="PAN33452.1"/>
    <property type="molecule type" value="Genomic_DNA"/>
</dbReference>
<dbReference type="InterPro" id="IPR000210">
    <property type="entry name" value="BTB/POZ_dom"/>
</dbReference>
<organism evidence="4">
    <name type="scientific">Panicum hallii</name>
    <dbReference type="NCBI Taxonomy" id="206008"/>
    <lineage>
        <taxon>Eukaryota</taxon>
        <taxon>Viridiplantae</taxon>
        <taxon>Streptophyta</taxon>
        <taxon>Embryophyta</taxon>
        <taxon>Tracheophyta</taxon>
        <taxon>Spermatophyta</taxon>
        <taxon>Magnoliopsida</taxon>
        <taxon>Liliopsida</taxon>
        <taxon>Poales</taxon>
        <taxon>Poaceae</taxon>
        <taxon>PACMAD clade</taxon>
        <taxon>Panicoideae</taxon>
        <taxon>Panicodae</taxon>
        <taxon>Paniceae</taxon>
        <taxon>Panicinae</taxon>
        <taxon>Panicum</taxon>
        <taxon>Panicum sect. Panicum</taxon>
    </lineage>
</organism>
<evidence type="ECO:0000313" key="4">
    <source>
        <dbReference type="EMBL" id="PAN33452.1"/>
    </source>
</evidence>
<name>A0A2S3HZV5_9POAL</name>
<reference evidence="4" key="1">
    <citation type="submission" date="2018-04" db="EMBL/GenBank/DDBJ databases">
        <title>WGS assembly of Panicum hallii.</title>
        <authorList>
            <person name="Lovell J."/>
            <person name="Jenkins J."/>
            <person name="Lowry D."/>
            <person name="Mamidi S."/>
            <person name="Sreedasyam A."/>
            <person name="Weng X."/>
            <person name="Barry K."/>
            <person name="Bonette J."/>
            <person name="Campitelli B."/>
            <person name="Daum C."/>
            <person name="Gordon S."/>
            <person name="Gould B."/>
            <person name="Lipzen A."/>
            <person name="Macqueen A."/>
            <person name="Palacio-Mejia J."/>
            <person name="Plott C."/>
            <person name="Shakirov E."/>
            <person name="Shu S."/>
            <person name="Yoshinaga Y."/>
            <person name="Zane M."/>
            <person name="Rokhsar D."/>
            <person name="Grimwood J."/>
            <person name="Schmutz J."/>
            <person name="Juenger T."/>
        </authorList>
    </citation>
    <scope>NUCLEOTIDE SEQUENCE [LARGE SCALE GENOMIC DNA]</scope>
    <source>
        <strain evidence="4">FIL2</strain>
    </source>
</reference>
<protein>
    <recommendedName>
        <fullName evidence="5">BTB domain-containing protein</fullName>
    </recommendedName>
</protein>
<evidence type="ECO:0000259" key="3">
    <source>
        <dbReference type="PROSITE" id="PS50144"/>
    </source>
</evidence>
<accession>A0A2S3HZV5</accession>
<dbReference type="PANTHER" id="PTHR26379:SF332">
    <property type="entry name" value="OS08G0128900 PROTEIN"/>
    <property type="match status" value="1"/>
</dbReference>
<dbReference type="AlphaFoldDB" id="A0A2S3HZV5"/>
<evidence type="ECO:0008006" key="5">
    <source>
        <dbReference type="Google" id="ProtNLM"/>
    </source>
</evidence>
<dbReference type="CDD" id="cd00121">
    <property type="entry name" value="MATH"/>
    <property type="match status" value="1"/>
</dbReference>
<dbReference type="PROSITE" id="PS50144">
    <property type="entry name" value="MATH"/>
    <property type="match status" value="1"/>
</dbReference>
<dbReference type="InterPro" id="IPR011333">
    <property type="entry name" value="SKP1/BTB/POZ_sf"/>
</dbReference>
<evidence type="ECO:0000256" key="1">
    <source>
        <dbReference type="ARBA" id="ARBA00004906"/>
    </source>
</evidence>
<gene>
    <name evidence="4" type="ORF">PAHAL_6G022600</name>
</gene>
<evidence type="ECO:0000259" key="2">
    <source>
        <dbReference type="PROSITE" id="PS50097"/>
    </source>
</evidence>
<dbReference type="PANTHER" id="PTHR26379">
    <property type="entry name" value="BTB/POZ AND MATH DOMAIN-CONTAINING PROTEIN 1"/>
    <property type="match status" value="1"/>
</dbReference>
<dbReference type="SMART" id="SM00225">
    <property type="entry name" value="BTB"/>
    <property type="match status" value="1"/>
</dbReference>
<dbReference type="Gramene" id="PAN33452">
    <property type="protein sequence ID" value="PAN33452"/>
    <property type="gene ID" value="PAHAL_6G022600"/>
</dbReference>
<dbReference type="PROSITE" id="PS50097">
    <property type="entry name" value="BTB"/>
    <property type="match status" value="1"/>
</dbReference>
<dbReference type="Gene3D" id="3.30.710.10">
    <property type="entry name" value="Potassium Channel Kv1.1, Chain A"/>
    <property type="match status" value="1"/>
</dbReference>
<dbReference type="SUPFAM" id="SSF49599">
    <property type="entry name" value="TRAF domain-like"/>
    <property type="match status" value="1"/>
</dbReference>
<comment type="pathway">
    <text evidence="1">Protein modification; protein ubiquitination.</text>
</comment>
<dbReference type="InterPro" id="IPR045005">
    <property type="entry name" value="BPM1-6"/>
</dbReference>
<feature type="domain" description="MATH" evidence="3">
    <location>
        <begin position="17"/>
        <end position="152"/>
    </location>
</feature>
<dbReference type="Proteomes" id="UP000243499">
    <property type="component" value="Chromosome 6"/>
</dbReference>
<sequence>MASSPNTKSTSTTETVRGDHRFDIAGYSRKQGVEAGNVLTSATFAVGGFDWAIRYYPDGKGDEAFVSAFIRLVTPTTPLVTPSATARARFDLRLVDRATGLPRSVRRSVEPAAFDAGRARKCERGARAFMARAELAASPYLRDDRLTVECVLDVVQGTRLSRTTASPETVEPPPQPDLRGHLGALLRTQVGADVAFTVQAEAFRAHRVVLAARSPVLKAELSGSPPTVAVDGMTPLVFKTLLHFIYTDALPGLGDLGREEYRELVRNLLAAADRYAMHRLKQICRVILQEELDAKTVAAALDSAGHSRHCQALGDGCVQFMPSSGLEG</sequence>
<dbReference type="InterPro" id="IPR008974">
    <property type="entry name" value="TRAF-like"/>
</dbReference>
<dbReference type="Pfam" id="PF22486">
    <property type="entry name" value="MATH_2"/>
    <property type="match status" value="1"/>
</dbReference>